<dbReference type="InterPro" id="IPR001619">
    <property type="entry name" value="Sec1-like"/>
</dbReference>
<evidence type="ECO:0000313" key="3">
    <source>
        <dbReference type="Proteomes" id="UP001632038"/>
    </source>
</evidence>
<accession>A0ABD3CEV0</accession>
<dbReference type="AlphaFoldDB" id="A0ABD3CEV0"/>
<dbReference type="SUPFAM" id="SSF56815">
    <property type="entry name" value="Sec1/munc18-like (SM) proteins"/>
    <property type="match status" value="1"/>
</dbReference>
<dbReference type="Proteomes" id="UP001632038">
    <property type="component" value="Unassembled WGS sequence"/>
</dbReference>
<dbReference type="Pfam" id="PF00995">
    <property type="entry name" value="Sec1"/>
    <property type="match status" value="1"/>
</dbReference>
<gene>
    <name evidence="2" type="primary">SEC1A_2</name>
    <name evidence="2" type="ORF">CASFOL_028590</name>
</gene>
<dbReference type="Gene3D" id="1.25.40.60">
    <property type="match status" value="1"/>
</dbReference>
<organism evidence="2 3">
    <name type="scientific">Castilleja foliolosa</name>
    <dbReference type="NCBI Taxonomy" id="1961234"/>
    <lineage>
        <taxon>Eukaryota</taxon>
        <taxon>Viridiplantae</taxon>
        <taxon>Streptophyta</taxon>
        <taxon>Embryophyta</taxon>
        <taxon>Tracheophyta</taxon>
        <taxon>Spermatophyta</taxon>
        <taxon>Magnoliopsida</taxon>
        <taxon>eudicotyledons</taxon>
        <taxon>Gunneridae</taxon>
        <taxon>Pentapetalae</taxon>
        <taxon>asterids</taxon>
        <taxon>lamiids</taxon>
        <taxon>Lamiales</taxon>
        <taxon>Orobanchaceae</taxon>
        <taxon>Pedicularideae</taxon>
        <taxon>Castillejinae</taxon>
        <taxon>Castilleja</taxon>
    </lineage>
</organism>
<name>A0ABD3CEV0_9LAMI</name>
<comment type="caution">
    <text evidence="2">The sequence shown here is derived from an EMBL/GenBank/DDBJ whole genome shotgun (WGS) entry which is preliminary data.</text>
</comment>
<evidence type="ECO:0000313" key="2">
    <source>
        <dbReference type="EMBL" id="KAL3627227.1"/>
    </source>
</evidence>
<dbReference type="InterPro" id="IPR036045">
    <property type="entry name" value="Sec1-like_sf"/>
</dbReference>
<dbReference type="EMBL" id="JAVIJP010000039">
    <property type="protein sequence ID" value="KAL3627227.1"/>
    <property type="molecule type" value="Genomic_DNA"/>
</dbReference>
<reference evidence="3" key="1">
    <citation type="journal article" date="2024" name="IScience">
        <title>Strigolactones Initiate the Formation of Haustorium-like Structures in Castilleja.</title>
        <authorList>
            <person name="Buerger M."/>
            <person name="Peterson D."/>
            <person name="Chory J."/>
        </authorList>
    </citation>
    <scope>NUCLEOTIDE SEQUENCE [LARGE SCALE GENOMIC DNA]</scope>
</reference>
<comment type="similarity">
    <text evidence="1">Belongs to the STXBP/unc-18/SEC1 family.</text>
</comment>
<protein>
    <submittedName>
        <fullName evidence="2">Protein transport Sec1a</fullName>
    </submittedName>
</protein>
<keyword evidence="3" id="KW-1185">Reference proteome</keyword>
<proteinExistence type="inferred from homology"/>
<sequence length="87" mass="9990">MRIAGKINNVIREMCLRELGQLEQDLVFGDATTKEVITFLRSNQDGMSENKLRLLTIYACVYPEKFEGDKALKLMQDAGTEKRQRHA</sequence>
<evidence type="ECO:0000256" key="1">
    <source>
        <dbReference type="ARBA" id="ARBA00009884"/>
    </source>
</evidence>